<feature type="coiled-coil region" evidence="1">
    <location>
        <begin position="233"/>
        <end position="260"/>
    </location>
</feature>
<sequence>MSDHDPDFAVDPENLMNENSSLEIRKKQDTRNSAAVSTMENPDLEREEIIMLTSIISDRDFRSTQRQEQSMFLDPEDIKPFEPLKSVMAKRTTFYSSASFLITESSHKCDQTDPSTYKAFPEISGIVAEDFSRINARQVSMVERAKKKLTKLFQEYIYNPQEDSSEIMSEDESSTSLPKSDLALRFPDTYDPIQQKASLDWRVVALFDDYMVKEAKREVAGHPIVKKIQGEAAEEFLQQQKEAENQINEVKRKFEEYLRTTIMTNAPIESNETDAMIEEMVVAFTAKALKDLQQSQQQSQKQIDKAKMNISDQLQVFATNPTGRKTKEEIESEDYVKQALMDFQEKIRRDLVSTKDAIDKVAIHTKEQLQTPFTESHSVERQIFPIRDFSIKACTDFQATNIKASSTAAAIKQTLKDYASIEPQTNEDNAGPSVKEFNRKTKDEFAKADASMKEIVSQVKEKVEKVIDFEDSLDVLVHPVIPMDAFVVDFQNADKRLKMEVDQVKDKVEETGEKVTKAFKR</sequence>
<reference evidence="3" key="1">
    <citation type="submission" date="2022-03" db="EMBL/GenBank/DDBJ databases">
        <authorList>
            <person name="Sayadi A."/>
        </authorList>
    </citation>
    <scope>NUCLEOTIDE SEQUENCE</scope>
</reference>
<accession>A0A9P0KJ79</accession>
<feature type="region of interest" description="Disordered" evidence="2">
    <location>
        <begin position="1"/>
        <end position="42"/>
    </location>
</feature>
<name>A0A9P0KJ79_ACAOB</name>
<feature type="compositionally biased region" description="Polar residues" evidence="2">
    <location>
        <begin position="31"/>
        <end position="40"/>
    </location>
</feature>
<gene>
    <name evidence="3" type="ORF">ACAOBT_LOCUS11555</name>
</gene>
<comment type="caution">
    <text evidence="3">The sequence shown here is derived from an EMBL/GenBank/DDBJ whole genome shotgun (WGS) entry which is preliminary data.</text>
</comment>
<dbReference type="AlphaFoldDB" id="A0A9P0KJ79"/>
<proteinExistence type="predicted"/>
<keyword evidence="1" id="KW-0175">Coiled coil</keyword>
<keyword evidence="4" id="KW-1185">Reference proteome</keyword>
<evidence type="ECO:0000313" key="4">
    <source>
        <dbReference type="Proteomes" id="UP001152888"/>
    </source>
</evidence>
<evidence type="ECO:0000256" key="1">
    <source>
        <dbReference type="SAM" id="Coils"/>
    </source>
</evidence>
<dbReference type="OrthoDB" id="6750078at2759"/>
<organism evidence="3 4">
    <name type="scientific">Acanthoscelides obtectus</name>
    <name type="common">Bean weevil</name>
    <name type="synonym">Bruchus obtectus</name>
    <dbReference type="NCBI Taxonomy" id="200917"/>
    <lineage>
        <taxon>Eukaryota</taxon>
        <taxon>Metazoa</taxon>
        <taxon>Ecdysozoa</taxon>
        <taxon>Arthropoda</taxon>
        <taxon>Hexapoda</taxon>
        <taxon>Insecta</taxon>
        <taxon>Pterygota</taxon>
        <taxon>Neoptera</taxon>
        <taxon>Endopterygota</taxon>
        <taxon>Coleoptera</taxon>
        <taxon>Polyphaga</taxon>
        <taxon>Cucujiformia</taxon>
        <taxon>Chrysomeloidea</taxon>
        <taxon>Chrysomelidae</taxon>
        <taxon>Bruchinae</taxon>
        <taxon>Bruchini</taxon>
        <taxon>Acanthoscelides</taxon>
    </lineage>
</organism>
<dbReference type="EMBL" id="CAKOFQ010006834">
    <property type="protein sequence ID" value="CAH1975303.1"/>
    <property type="molecule type" value="Genomic_DNA"/>
</dbReference>
<protein>
    <submittedName>
        <fullName evidence="3">Uncharacterized protein</fullName>
    </submittedName>
</protein>
<dbReference type="Proteomes" id="UP001152888">
    <property type="component" value="Unassembled WGS sequence"/>
</dbReference>
<evidence type="ECO:0000256" key="2">
    <source>
        <dbReference type="SAM" id="MobiDB-lite"/>
    </source>
</evidence>
<evidence type="ECO:0000313" key="3">
    <source>
        <dbReference type="EMBL" id="CAH1975303.1"/>
    </source>
</evidence>